<dbReference type="AlphaFoldDB" id="A0A3N0UY66"/>
<accession>A0A3N0UY66</accession>
<sequence length="396" mass="42144">MKALIVSTSTMVLDALAAQCALRSPPVQVTRVQGGMAEAIPVMERDPADILIVDFAGAVSQTEMQALQALGLQFPRADLMLLAMDESPGFLLQAMRAGVREILSFPLDTAALTAALDRSATKYGVKVSHHGKVLSFIAAKGGSGTTFITTNLAWLLAASGHKVLLIDLNRPFGDAVLYVSDRQPTVTLADVCAQIERMDAGFLQSSLVDVAPSLGILAACHDVSAAADITPDQVGRIVQLACQHYDYVLLDTGRDIDAVSLRALDMADQVFPVLQLSLPALHDGQRLLTLFRSLDYTPKKVQLLINRYSKNGKLGLELAEQTLGARAVQILPDGAAVVSDAIDQGLPVEKSAPQSTIAKALRQLAQDISGSAVPEKTGLLARMLARTGSRNKQDSK</sequence>
<dbReference type="Proteomes" id="UP000275137">
    <property type="component" value="Unassembled WGS sequence"/>
</dbReference>
<reference evidence="4 5" key="1">
    <citation type="submission" date="2018-10" db="EMBL/GenBank/DDBJ databases">
        <authorList>
            <person name="Chen W.-M."/>
        </authorList>
    </citation>
    <scope>NUCLEOTIDE SEQUENCE [LARGE SCALE GENOMIC DNA]</scope>
    <source>
        <strain evidence="4 5">H-5</strain>
    </source>
</reference>
<dbReference type="PANTHER" id="PTHR43384">
    <property type="entry name" value="SEPTUM SITE-DETERMINING PROTEIN MIND HOMOLOG, CHLOROPLASTIC-RELATED"/>
    <property type="match status" value="1"/>
</dbReference>
<keyword evidence="1" id="KW-0547">Nucleotide-binding</keyword>
<evidence type="ECO:0000256" key="1">
    <source>
        <dbReference type="ARBA" id="ARBA00022741"/>
    </source>
</evidence>
<dbReference type="Gene3D" id="3.40.50.2300">
    <property type="match status" value="1"/>
</dbReference>
<keyword evidence="2" id="KW-0067">ATP-binding</keyword>
<proteinExistence type="predicted"/>
<dbReference type="RefSeq" id="WP_123237723.1">
    <property type="nucleotide sequence ID" value="NZ_RJVP01000005.1"/>
</dbReference>
<dbReference type="GO" id="GO:0005829">
    <property type="term" value="C:cytosol"/>
    <property type="evidence" value="ECO:0007669"/>
    <property type="project" value="TreeGrafter"/>
</dbReference>
<evidence type="ECO:0000256" key="2">
    <source>
        <dbReference type="ARBA" id="ARBA00022840"/>
    </source>
</evidence>
<dbReference type="PANTHER" id="PTHR43384:SF6">
    <property type="entry name" value="SEPTUM SITE-DETERMINING PROTEIN MIND HOMOLOG, CHLOROPLASTIC"/>
    <property type="match status" value="1"/>
</dbReference>
<gene>
    <name evidence="4" type="ORF">ED236_09395</name>
</gene>
<evidence type="ECO:0000313" key="4">
    <source>
        <dbReference type="EMBL" id="ROH85403.1"/>
    </source>
</evidence>
<comment type="caution">
    <text evidence="4">The sequence shown here is derived from an EMBL/GenBank/DDBJ whole genome shotgun (WGS) entry which is preliminary data.</text>
</comment>
<dbReference type="GO" id="GO:0051782">
    <property type="term" value="P:negative regulation of cell division"/>
    <property type="evidence" value="ECO:0007669"/>
    <property type="project" value="TreeGrafter"/>
</dbReference>
<name>A0A3N0UY66_9PROT</name>
<dbReference type="GO" id="GO:0016887">
    <property type="term" value="F:ATP hydrolysis activity"/>
    <property type="evidence" value="ECO:0007669"/>
    <property type="project" value="TreeGrafter"/>
</dbReference>
<dbReference type="InterPro" id="IPR025669">
    <property type="entry name" value="AAA_dom"/>
</dbReference>
<dbReference type="InterPro" id="IPR011006">
    <property type="entry name" value="CheY-like_superfamily"/>
</dbReference>
<dbReference type="EMBL" id="RJVP01000005">
    <property type="protein sequence ID" value="ROH85403.1"/>
    <property type="molecule type" value="Genomic_DNA"/>
</dbReference>
<dbReference type="GO" id="GO:0009898">
    <property type="term" value="C:cytoplasmic side of plasma membrane"/>
    <property type="evidence" value="ECO:0007669"/>
    <property type="project" value="TreeGrafter"/>
</dbReference>
<evidence type="ECO:0000259" key="3">
    <source>
        <dbReference type="Pfam" id="PF13614"/>
    </source>
</evidence>
<dbReference type="InterPro" id="IPR027417">
    <property type="entry name" value="P-loop_NTPase"/>
</dbReference>
<keyword evidence="5" id="KW-1185">Reference proteome</keyword>
<dbReference type="SUPFAM" id="SSF52540">
    <property type="entry name" value="P-loop containing nucleoside triphosphate hydrolases"/>
    <property type="match status" value="1"/>
</dbReference>
<protein>
    <submittedName>
        <fullName evidence="4">CobQ/CobB/MinD/ParA nucleotide binding domain-containing protein</fullName>
    </submittedName>
</protein>
<evidence type="ECO:0000313" key="5">
    <source>
        <dbReference type="Proteomes" id="UP000275137"/>
    </source>
</evidence>
<dbReference type="Gene3D" id="3.40.50.300">
    <property type="entry name" value="P-loop containing nucleotide triphosphate hydrolases"/>
    <property type="match status" value="1"/>
</dbReference>
<dbReference type="Pfam" id="PF13614">
    <property type="entry name" value="AAA_31"/>
    <property type="match status" value="1"/>
</dbReference>
<dbReference type="GO" id="GO:0005524">
    <property type="term" value="F:ATP binding"/>
    <property type="evidence" value="ECO:0007669"/>
    <property type="project" value="UniProtKB-KW"/>
</dbReference>
<dbReference type="SUPFAM" id="SSF52172">
    <property type="entry name" value="CheY-like"/>
    <property type="match status" value="1"/>
</dbReference>
<dbReference type="InterPro" id="IPR050625">
    <property type="entry name" value="ParA/MinD_ATPase"/>
</dbReference>
<organism evidence="4 5">
    <name type="scientific">Pseudomethylobacillus aquaticus</name>
    <dbReference type="NCBI Taxonomy" id="2676064"/>
    <lineage>
        <taxon>Bacteria</taxon>
        <taxon>Pseudomonadati</taxon>
        <taxon>Pseudomonadota</taxon>
        <taxon>Betaproteobacteria</taxon>
        <taxon>Nitrosomonadales</taxon>
        <taxon>Methylophilaceae</taxon>
        <taxon>Pseudomethylobacillus</taxon>
    </lineage>
</organism>
<feature type="domain" description="AAA" evidence="3">
    <location>
        <begin position="132"/>
        <end position="295"/>
    </location>
</feature>